<comment type="caution">
    <text evidence="5">The sequence shown here is derived from an EMBL/GenBank/DDBJ whole genome shotgun (WGS) entry which is preliminary data.</text>
</comment>
<dbReference type="InterPro" id="IPR048666">
    <property type="entry name" value="RedAm-like_C"/>
</dbReference>
<dbReference type="Pfam" id="PF21761">
    <property type="entry name" value="RedAm-like_C"/>
    <property type="match status" value="1"/>
</dbReference>
<dbReference type="InterPro" id="IPR006115">
    <property type="entry name" value="6PGDH_NADP-bd"/>
</dbReference>
<dbReference type="InterPro" id="IPR013328">
    <property type="entry name" value="6PGD_dom2"/>
</dbReference>
<feature type="domain" description="NADPH-dependent reductive aminase-like C-terminal" evidence="4">
    <location>
        <begin position="187"/>
        <end position="312"/>
    </location>
</feature>
<dbReference type="InterPro" id="IPR015815">
    <property type="entry name" value="HIBADH-related"/>
</dbReference>
<reference evidence="5" key="1">
    <citation type="submission" date="2022-06" db="EMBL/GenBank/DDBJ databases">
        <title>Genome public.</title>
        <authorList>
            <person name="Sun Q."/>
        </authorList>
    </citation>
    <scope>NUCLEOTIDE SEQUENCE</scope>
    <source>
        <strain evidence="5">CWNU-1</strain>
    </source>
</reference>
<accession>A0ABT0UZX1</accession>
<dbReference type="Pfam" id="PF03446">
    <property type="entry name" value="NAD_binding_2"/>
    <property type="match status" value="1"/>
</dbReference>
<protein>
    <submittedName>
        <fullName evidence="5">NAD(P)-binding domain-containing protein</fullName>
    </submittedName>
</protein>
<proteinExistence type="inferred from homology"/>
<name>A0ABT0UZX1_9ACTN</name>
<dbReference type="Gene3D" id="3.40.50.720">
    <property type="entry name" value="NAD(P)-binding Rossmann-like Domain"/>
    <property type="match status" value="1"/>
</dbReference>
<evidence type="ECO:0000256" key="2">
    <source>
        <dbReference type="ARBA" id="ARBA00023002"/>
    </source>
</evidence>
<dbReference type="RefSeq" id="WP_250924302.1">
    <property type="nucleotide sequence ID" value="NZ_JAMQAW010000096.1"/>
</dbReference>
<evidence type="ECO:0000256" key="1">
    <source>
        <dbReference type="ARBA" id="ARBA00009080"/>
    </source>
</evidence>
<dbReference type="PANTHER" id="PTHR43580">
    <property type="entry name" value="OXIDOREDUCTASE GLYR1-RELATED"/>
    <property type="match status" value="1"/>
</dbReference>
<comment type="similarity">
    <text evidence="1">Belongs to the HIBADH-related family.</text>
</comment>
<dbReference type="Proteomes" id="UP001431429">
    <property type="component" value="Unassembled WGS sequence"/>
</dbReference>
<organism evidence="5 6">
    <name type="scientific">Streptomyces albipurpureus</name>
    <dbReference type="NCBI Taxonomy" id="2897419"/>
    <lineage>
        <taxon>Bacteria</taxon>
        <taxon>Bacillati</taxon>
        <taxon>Actinomycetota</taxon>
        <taxon>Actinomycetes</taxon>
        <taxon>Kitasatosporales</taxon>
        <taxon>Streptomycetaceae</taxon>
        <taxon>Streptomyces</taxon>
    </lineage>
</organism>
<dbReference type="InterPro" id="IPR051265">
    <property type="entry name" value="HIBADH-related_NP60_sf"/>
</dbReference>
<dbReference type="Gene3D" id="1.10.1040.10">
    <property type="entry name" value="N-(1-d-carboxylethyl)-l-norvaline Dehydrogenase, domain 2"/>
    <property type="match status" value="1"/>
</dbReference>
<dbReference type="SUPFAM" id="SSF51735">
    <property type="entry name" value="NAD(P)-binding Rossmann-fold domains"/>
    <property type="match status" value="1"/>
</dbReference>
<evidence type="ECO:0000313" key="6">
    <source>
        <dbReference type="Proteomes" id="UP001431429"/>
    </source>
</evidence>
<evidence type="ECO:0000259" key="4">
    <source>
        <dbReference type="Pfam" id="PF21761"/>
    </source>
</evidence>
<dbReference type="PANTHER" id="PTHR43580:SF2">
    <property type="entry name" value="CYTOKINE-LIKE NUCLEAR FACTOR N-PAC"/>
    <property type="match status" value="1"/>
</dbReference>
<keyword evidence="6" id="KW-1185">Reference proteome</keyword>
<feature type="domain" description="6-phosphogluconate dehydrogenase NADP-binding" evidence="3">
    <location>
        <begin position="32"/>
        <end position="183"/>
    </location>
</feature>
<dbReference type="InterPro" id="IPR036291">
    <property type="entry name" value="NAD(P)-bd_dom_sf"/>
</dbReference>
<gene>
    <name evidence="5" type="ORF">NBG84_38100</name>
</gene>
<dbReference type="PIRSF" id="PIRSF000103">
    <property type="entry name" value="HIBADH"/>
    <property type="match status" value="1"/>
</dbReference>
<sequence length="313" mass="32320">MNSPNPSHVPSPFGAVPRLAGITAPGAPTVPLAVLGLGMMGTALASALLQAGHQVTVWNRTAAKTGPLVAQGALPADSPAAAVSASKLIIACLLTNDHVQEVLDGVGDQLAGRTIVNLTNGTPARARELAAWAAEHGASYLDGGIMAVPQMIAGPHAYVFYSGDERAFRTHQPTLAAFGDTKFVGADPGLAALYDIALLTGMYGMTVGVMQAFALARTENIPARELSELLVPWIGAMLAGVPADAEAIDSDQHLTDVSSLAVNHAAIPNFLAAFRDQGVDPLFFGPLQEVLDRAVKEGYGGDGLSRLATLFAR</sequence>
<evidence type="ECO:0000259" key="3">
    <source>
        <dbReference type="Pfam" id="PF03446"/>
    </source>
</evidence>
<evidence type="ECO:0000313" key="5">
    <source>
        <dbReference type="EMBL" id="MCM2394019.1"/>
    </source>
</evidence>
<dbReference type="EMBL" id="JAMQAW010000096">
    <property type="protein sequence ID" value="MCM2394019.1"/>
    <property type="molecule type" value="Genomic_DNA"/>
</dbReference>
<keyword evidence="2" id="KW-0560">Oxidoreductase</keyword>